<evidence type="ECO:0000313" key="2">
    <source>
        <dbReference type="Proteomes" id="UP001560045"/>
    </source>
</evidence>
<proteinExistence type="predicted"/>
<sequence>MEPRAHETSSPLLRALEAAHALGRADGRLAVEIEPAGDPAGEPAAGGAWCHGLAPEDLARLVWDGGAGAVTTGAVPGGVVLNAPLWYAQGFREALACARAQQARGAVDGTRPAEHCRPAASSPPCALVCRALPAPRSGDGH</sequence>
<keyword evidence="2" id="KW-1185">Reference proteome</keyword>
<name>A0ABV3X8U2_9ACTN</name>
<reference evidence="1 2" key="1">
    <citation type="submission" date="2024-06" db="EMBL/GenBank/DDBJ databases">
        <title>Draft genome sequence of Geodermatophilus badlandi, a novel member of the Geodermatophilaceae isolated from badland sedimentary rocks in the Red desert, Wyoming, USA.</title>
        <authorList>
            <person name="Ben Tekaya S."/>
            <person name="Nouioui I."/>
            <person name="Flores G.M."/>
            <person name="Shaal M.N."/>
            <person name="Bredoire F."/>
            <person name="Basile F."/>
            <person name="Van Diepen L."/>
            <person name="Ward N.L."/>
        </authorList>
    </citation>
    <scope>NUCLEOTIDE SEQUENCE [LARGE SCALE GENOMIC DNA]</scope>
    <source>
        <strain evidence="1 2">WL48A</strain>
    </source>
</reference>
<accession>A0ABV3X8U2</accession>
<dbReference type="EMBL" id="JBFNXQ010000002">
    <property type="protein sequence ID" value="MEX5716951.1"/>
    <property type="molecule type" value="Genomic_DNA"/>
</dbReference>
<dbReference type="Proteomes" id="UP001560045">
    <property type="component" value="Unassembled WGS sequence"/>
</dbReference>
<gene>
    <name evidence="1" type="ORF">ABQ292_01045</name>
</gene>
<protein>
    <submittedName>
        <fullName evidence="1">Uncharacterized protein</fullName>
    </submittedName>
</protein>
<comment type="caution">
    <text evidence="1">The sequence shown here is derived from an EMBL/GenBank/DDBJ whole genome shotgun (WGS) entry which is preliminary data.</text>
</comment>
<evidence type="ECO:0000313" key="1">
    <source>
        <dbReference type="EMBL" id="MEX5716951.1"/>
    </source>
</evidence>
<organism evidence="1 2">
    <name type="scientific">Geodermatophilus maliterrae</name>
    <dbReference type="NCBI Taxonomy" id="3162531"/>
    <lineage>
        <taxon>Bacteria</taxon>
        <taxon>Bacillati</taxon>
        <taxon>Actinomycetota</taxon>
        <taxon>Actinomycetes</taxon>
        <taxon>Geodermatophilales</taxon>
        <taxon>Geodermatophilaceae</taxon>
        <taxon>Geodermatophilus</taxon>
    </lineage>
</organism>
<dbReference type="RefSeq" id="WP_369202338.1">
    <property type="nucleotide sequence ID" value="NZ_JBFNXQ010000002.1"/>
</dbReference>